<dbReference type="EMBL" id="BARW01040192">
    <property type="protein sequence ID" value="GAJ16723.1"/>
    <property type="molecule type" value="Genomic_DNA"/>
</dbReference>
<reference evidence="3" key="1">
    <citation type="journal article" date="2014" name="Front. Microbiol.">
        <title>High frequency of phylogenetically diverse reductive dehalogenase-homologous genes in deep subseafloor sedimentary metagenomes.</title>
        <authorList>
            <person name="Kawai M."/>
            <person name="Futagami T."/>
            <person name="Toyoda A."/>
            <person name="Takaki Y."/>
            <person name="Nishi S."/>
            <person name="Hori S."/>
            <person name="Arai W."/>
            <person name="Tsubouchi T."/>
            <person name="Morono Y."/>
            <person name="Uchiyama I."/>
            <person name="Ito T."/>
            <person name="Fujiyama A."/>
            <person name="Inagaki F."/>
            <person name="Takami H."/>
        </authorList>
    </citation>
    <scope>NUCLEOTIDE SEQUENCE</scope>
    <source>
        <strain evidence="3">Expedition CK06-06</strain>
    </source>
</reference>
<gene>
    <name evidence="3" type="ORF">S12H4_60870</name>
</gene>
<evidence type="ECO:0000256" key="1">
    <source>
        <dbReference type="SAM" id="MobiDB-lite"/>
    </source>
</evidence>
<protein>
    <submittedName>
        <fullName evidence="3">Uncharacterized protein</fullName>
    </submittedName>
</protein>
<comment type="caution">
    <text evidence="3">The sequence shown here is derived from an EMBL/GenBank/DDBJ whole genome shotgun (WGS) entry which is preliminary data.</text>
</comment>
<feature type="non-terminal residue" evidence="3">
    <location>
        <position position="1"/>
    </location>
</feature>
<proteinExistence type="predicted"/>
<feature type="region of interest" description="Disordered" evidence="1">
    <location>
        <begin position="1"/>
        <end position="70"/>
    </location>
</feature>
<sequence length="115" mass="12545">IKSEVAPKDGVTPAPTPPTPEPTPEEPTEPTEPEEPELVEPEPEEPEVVEPEEEEPEVIEPEEEEPEEEVIPYVLPAKPGTPWGLIGGLAGGLATAGSIGYWLWRRRRKGTNYGS</sequence>
<accession>X1UGV4</accession>
<keyword evidence="2" id="KW-0812">Transmembrane</keyword>
<organism evidence="3">
    <name type="scientific">marine sediment metagenome</name>
    <dbReference type="NCBI Taxonomy" id="412755"/>
    <lineage>
        <taxon>unclassified sequences</taxon>
        <taxon>metagenomes</taxon>
        <taxon>ecological metagenomes</taxon>
    </lineage>
</organism>
<feature type="compositionally biased region" description="Acidic residues" evidence="1">
    <location>
        <begin position="23"/>
        <end position="70"/>
    </location>
</feature>
<feature type="transmembrane region" description="Helical" evidence="2">
    <location>
        <begin position="83"/>
        <end position="104"/>
    </location>
</feature>
<evidence type="ECO:0000313" key="3">
    <source>
        <dbReference type="EMBL" id="GAJ16723.1"/>
    </source>
</evidence>
<name>X1UGV4_9ZZZZ</name>
<dbReference type="AlphaFoldDB" id="X1UGV4"/>
<evidence type="ECO:0000256" key="2">
    <source>
        <dbReference type="SAM" id="Phobius"/>
    </source>
</evidence>
<keyword evidence="2" id="KW-0472">Membrane</keyword>
<keyword evidence="2" id="KW-1133">Transmembrane helix</keyword>